<keyword evidence="17" id="KW-1185">Reference proteome</keyword>
<dbReference type="InterPro" id="IPR050242">
    <property type="entry name" value="JAMM_MPN+_peptidase_M67A"/>
</dbReference>
<keyword evidence="13" id="KW-0539">Nucleus</keyword>
<dbReference type="GO" id="GO:0006508">
    <property type="term" value="P:proteolysis"/>
    <property type="evidence" value="ECO:0007669"/>
    <property type="project" value="UniProtKB-KW"/>
</dbReference>
<comment type="subcellular location">
    <subcellularLocation>
        <location evidence="3">Cytoplasm</location>
    </subcellularLocation>
    <subcellularLocation>
        <location evidence="2">Nucleus</location>
    </subcellularLocation>
</comment>
<evidence type="ECO:0000256" key="13">
    <source>
        <dbReference type="ARBA" id="ARBA00023242"/>
    </source>
</evidence>
<reference evidence="16" key="1">
    <citation type="submission" date="2023-04" db="EMBL/GenBank/DDBJ databases">
        <title>Chromosome-level genome of Chaenocephalus aceratus.</title>
        <authorList>
            <person name="Park H."/>
        </authorList>
    </citation>
    <scope>NUCLEOTIDE SEQUENCE</scope>
    <source>
        <strain evidence="16">DE</strain>
        <tissue evidence="16">Muscle</tissue>
    </source>
</reference>
<evidence type="ECO:0000256" key="4">
    <source>
        <dbReference type="ARBA" id="ARBA00006008"/>
    </source>
</evidence>
<keyword evidence="6" id="KW-0963">Cytoplasm</keyword>
<evidence type="ECO:0000256" key="5">
    <source>
        <dbReference type="ARBA" id="ARBA00014880"/>
    </source>
</evidence>
<feature type="region of interest" description="Disordered" evidence="14">
    <location>
        <begin position="253"/>
        <end position="396"/>
    </location>
</feature>
<evidence type="ECO:0000259" key="15">
    <source>
        <dbReference type="PROSITE" id="PS50249"/>
    </source>
</evidence>
<keyword evidence="8" id="KW-0479">Metal-binding</keyword>
<dbReference type="GO" id="GO:0008180">
    <property type="term" value="C:COP9 signalosome"/>
    <property type="evidence" value="ECO:0007669"/>
    <property type="project" value="UniProtKB-KW"/>
</dbReference>
<dbReference type="Pfam" id="PF01398">
    <property type="entry name" value="JAB"/>
    <property type="match status" value="1"/>
</dbReference>
<proteinExistence type="inferred from homology"/>
<evidence type="ECO:0000256" key="9">
    <source>
        <dbReference type="ARBA" id="ARBA00022790"/>
    </source>
</evidence>
<feature type="region of interest" description="Disordered" evidence="14">
    <location>
        <begin position="439"/>
        <end position="458"/>
    </location>
</feature>
<name>A0AAD9BL06_DISEL</name>
<dbReference type="Proteomes" id="UP001228049">
    <property type="component" value="Unassembled WGS sequence"/>
</dbReference>
<feature type="compositionally biased region" description="Basic and acidic residues" evidence="14">
    <location>
        <begin position="255"/>
        <end position="298"/>
    </location>
</feature>
<protein>
    <recommendedName>
        <fullName evidence="5">COP9 signalosome complex subunit 5</fullName>
    </recommendedName>
</protein>
<dbReference type="PANTHER" id="PTHR10410">
    <property type="entry name" value="EUKARYOTIC TRANSLATION INITIATION FACTOR 3 -RELATED"/>
    <property type="match status" value="1"/>
</dbReference>
<keyword evidence="11" id="KW-0862">Zinc</keyword>
<dbReference type="GO" id="GO:0005737">
    <property type="term" value="C:cytoplasm"/>
    <property type="evidence" value="ECO:0007669"/>
    <property type="project" value="UniProtKB-SubCell"/>
</dbReference>
<dbReference type="CDD" id="cd08069">
    <property type="entry name" value="MPN_RPN11_CSN5"/>
    <property type="match status" value="1"/>
</dbReference>
<evidence type="ECO:0000256" key="6">
    <source>
        <dbReference type="ARBA" id="ARBA00022490"/>
    </source>
</evidence>
<dbReference type="GO" id="GO:0046872">
    <property type="term" value="F:metal ion binding"/>
    <property type="evidence" value="ECO:0007669"/>
    <property type="project" value="UniProtKB-KW"/>
</dbReference>
<dbReference type="FunFam" id="3.40.140.10:FF:000203">
    <property type="entry name" value="COP9 signalosome complex subunit 5"/>
    <property type="match status" value="1"/>
</dbReference>
<keyword evidence="9" id="KW-0736">Signalosome</keyword>
<comment type="caution">
    <text evidence="16">The sequence shown here is derived from an EMBL/GenBank/DDBJ whole genome shotgun (WGS) entry which is preliminary data.</text>
</comment>
<evidence type="ECO:0000256" key="11">
    <source>
        <dbReference type="ARBA" id="ARBA00022833"/>
    </source>
</evidence>
<accession>A0AAD9BL06</accession>
<gene>
    <name evidence="16" type="ORF">KUDE01_030960</name>
</gene>
<evidence type="ECO:0000313" key="17">
    <source>
        <dbReference type="Proteomes" id="UP001228049"/>
    </source>
</evidence>
<dbReference type="InterPro" id="IPR000555">
    <property type="entry name" value="JAMM/MPN+_dom"/>
</dbReference>
<evidence type="ECO:0000256" key="1">
    <source>
        <dbReference type="ARBA" id="ARBA00001968"/>
    </source>
</evidence>
<feature type="compositionally biased region" description="Basic and acidic residues" evidence="14">
    <location>
        <begin position="441"/>
        <end position="458"/>
    </location>
</feature>
<feature type="compositionally biased region" description="Basic residues" evidence="14">
    <location>
        <begin position="329"/>
        <end position="339"/>
    </location>
</feature>
<dbReference type="EMBL" id="JASDAP010000021">
    <property type="protein sequence ID" value="KAK1884762.1"/>
    <property type="molecule type" value="Genomic_DNA"/>
</dbReference>
<evidence type="ECO:0000256" key="7">
    <source>
        <dbReference type="ARBA" id="ARBA00022670"/>
    </source>
</evidence>
<evidence type="ECO:0000313" key="16">
    <source>
        <dbReference type="EMBL" id="KAK1884762.1"/>
    </source>
</evidence>
<evidence type="ECO:0000256" key="8">
    <source>
        <dbReference type="ARBA" id="ARBA00022723"/>
    </source>
</evidence>
<dbReference type="SUPFAM" id="SSF102712">
    <property type="entry name" value="JAB1/MPN domain"/>
    <property type="match status" value="1"/>
</dbReference>
<feature type="compositionally biased region" description="Gly residues" evidence="14">
    <location>
        <begin position="299"/>
        <end position="327"/>
    </location>
</feature>
<keyword evidence="7" id="KW-0645">Protease</keyword>
<sequence length="458" mass="49754">MAGSSTAQKTWELSNSMNEVQGIDEIYKYDKKQQQEILAAKPWTKDHHYFKYCKVSALALLKMVMHARSGGNLEVMGLMLGKVDGETMMIMDSFALPVEGTETRVNAQAAAYEYMAAYIENAKQVGRLENAIGWYHSHPGYGCWLSGIDVSTQMLNQQFQEPFVAVVIDPTRTISAGKVNLGAFRTYPKGYKPPDEGPSEYQTIPLNKIEDFGVHCKQYYALEVTYFKSSLDRKLLELLWNKYWVKTSQLLQPPDGERRARGGGEQGGERGGEQGGERGGEQGGGREGRAKGRARGGEGGEQGGGEQGGEQGGGEGGGEGRGKGSARGGRAKGRGKGRARGGEREGESEGERKGGERGGRAKGSAKGGARGGEREGASKGEIKGGGRGERRGGRANSFIYRVYQDERPLGDSRLCQVFDLSEKLEQSEAQLGRGSFMLGLDTHDRKSEDKLAKATRDR</sequence>
<dbReference type="PROSITE" id="PS50249">
    <property type="entry name" value="MPN"/>
    <property type="match status" value="1"/>
</dbReference>
<dbReference type="InterPro" id="IPR037518">
    <property type="entry name" value="MPN"/>
</dbReference>
<feature type="compositionally biased region" description="Basic and acidic residues" evidence="14">
    <location>
        <begin position="340"/>
        <end position="359"/>
    </location>
</feature>
<feature type="domain" description="MPN" evidence="15">
    <location>
        <begin position="53"/>
        <end position="190"/>
    </location>
</feature>
<keyword evidence="12" id="KW-0482">Metalloprotease</keyword>
<dbReference type="AlphaFoldDB" id="A0AAD9BL06"/>
<feature type="compositionally biased region" description="Basic and acidic residues" evidence="14">
    <location>
        <begin position="371"/>
        <end position="392"/>
    </location>
</feature>
<dbReference type="Gene3D" id="3.40.140.10">
    <property type="entry name" value="Cytidine Deaminase, domain 2"/>
    <property type="match status" value="1"/>
</dbReference>
<evidence type="ECO:0000256" key="10">
    <source>
        <dbReference type="ARBA" id="ARBA00022801"/>
    </source>
</evidence>
<evidence type="ECO:0000256" key="2">
    <source>
        <dbReference type="ARBA" id="ARBA00004123"/>
    </source>
</evidence>
<keyword evidence="10" id="KW-0378">Hydrolase</keyword>
<evidence type="ECO:0000256" key="3">
    <source>
        <dbReference type="ARBA" id="ARBA00004496"/>
    </source>
</evidence>
<comment type="cofactor">
    <cofactor evidence="1">
        <name>a divalent metal cation</name>
        <dbReference type="ChEBI" id="CHEBI:60240"/>
    </cofactor>
</comment>
<evidence type="ECO:0000256" key="14">
    <source>
        <dbReference type="SAM" id="MobiDB-lite"/>
    </source>
</evidence>
<organism evidence="16 17">
    <name type="scientific">Dissostichus eleginoides</name>
    <name type="common">Patagonian toothfish</name>
    <name type="synonym">Dissostichus amissus</name>
    <dbReference type="NCBI Taxonomy" id="100907"/>
    <lineage>
        <taxon>Eukaryota</taxon>
        <taxon>Metazoa</taxon>
        <taxon>Chordata</taxon>
        <taxon>Craniata</taxon>
        <taxon>Vertebrata</taxon>
        <taxon>Euteleostomi</taxon>
        <taxon>Actinopterygii</taxon>
        <taxon>Neopterygii</taxon>
        <taxon>Teleostei</taxon>
        <taxon>Neoteleostei</taxon>
        <taxon>Acanthomorphata</taxon>
        <taxon>Eupercaria</taxon>
        <taxon>Perciformes</taxon>
        <taxon>Notothenioidei</taxon>
        <taxon>Nototheniidae</taxon>
        <taxon>Dissostichus</taxon>
    </lineage>
</organism>
<dbReference type="SMART" id="SM00232">
    <property type="entry name" value="JAB_MPN"/>
    <property type="match status" value="1"/>
</dbReference>
<dbReference type="GO" id="GO:0008237">
    <property type="term" value="F:metallopeptidase activity"/>
    <property type="evidence" value="ECO:0007669"/>
    <property type="project" value="UniProtKB-KW"/>
</dbReference>
<evidence type="ECO:0000256" key="12">
    <source>
        <dbReference type="ARBA" id="ARBA00023049"/>
    </source>
</evidence>
<comment type="similarity">
    <text evidence="4">Belongs to the peptidase M67A family. CSN5 subfamily.</text>
</comment>